<comment type="caution">
    <text evidence="3">The sequence shown here is derived from an EMBL/GenBank/DDBJ whole genome shotgun (WGS) entry which is preliminary data.</text>
</comment>
<dbReference type="Pfam" id="PF07883">
    <property type="entry name" value="Cupin_2"/>
    <property type="match status" value="1"/>
</dbReference>
<reference evidence="4" key="1">
    <citation type="journal article" date="2019" name="Int. J. Syst. Evol. Microbiol.">
        <title>The Global Catalogue of Microorganisms (GCM) 10K type strain sequencing project: providing services to taxonomists for standard genome sequencing and annotation.</title>
        <authorList>
            <consortium name="The Broad Institute Genomics Platform"/>
            <consortium name="The Broad Institute Genome Sequencing Center for Infectious Disease"/>
            <person name="Wu L."/>
            <person name="Ma J."/>
        </authorList>
    </citation>
    <scope>NUCLEOTIDE SEQUENCE [LARGE SCALE GENOMIC DNA]</scope>
    <source>
        <strain evidence="4">DT72</strain>
    </source>
</reference>
<dbReference type="RefSeq" id="WP_378484175.1">
    <property type="nucleotide sequence ID" value="NZ_JBHUFB010000007.1"/>
</dbReference>
<dbReference type="Gene3D" id="2.60.120.10">
    <property type="entry name" value="Jelly Rolls"/>
    <property type="match status" value="1"/>
</dbReference>
<dbReference type="Proteomes" id="UP001597286">
    <property type="component" value="Unassembled WGS sequence"/>
</dbReference>
<evidence type="ECO:0000313" key="4">
    <source>
        <dbReference type="Proteomes" id="UP001597286"/>
    </source>
</evidence>
<dbReference type="EMBL" id="JBHUFB010000007">
    <property type="protein sequence ID" value="MFD1811644.1"/>
    <property type="molecule type" value="Genomic_DNA"/>
</dbReference>
<evidence type="ECO:0000256" key="1">
    <source>
        <dbReference type="ARBA" id="ARBA00022723"/>
    </source>
</evidence>
<keyword evidence="1" id="KW-0479">Metal-binding</keyword>
<proteinExistence type="predicted"/>
<name>A0ABW4NZY5_9NOCA</name>
<dbReference type="InterPro" id="IPR051610">
    <property type="entry name" value="GPI/OXD"/>
</dbReference>
<protein>
    <submittedName>
        <fullName evidence="3">Cupin domain-containing protein</fullName>
    </submittedName>
</protein>
<gene>
    <name evidence="3" type="ORF">ACFSJG_05415</name>
</gene>
<dbReference type="InterPro" id="IPR013096">
    <property type="entry name" value="Cupin_2"/>
</dbReference>
<dbReference type="InterPro" id="IPR014710">
    <property type="entry name" value="RmlC-like_jellyroll"/>
</dbReference>
<dbReference type="InterPro" id="IPR011051">
    <property type="entry name" value="RmlC_Cupin_sf"/>
</dbReference>
<evidence type="ECO:0000313" key="3">
    <source>
        <dbReference type="EMBL" id="MFD1811644.1"/>
    </source>
</evidence>
<dbReference type="PANTHER" id="PTHR35848:SF6">
    <property type="entry name" value="CUPIN TYPE-2 DOMAIN-CONTAINING PROTEIN"/>
    <property type="match status" value="1"/>
</dbReference>
<keyword evidence="4" id="KW-1185">Reference proteome</keyword>
<sequence length="129" mass="14197">MADTGCPSEIHGLHGGRGVNRWKRFVTGLMLYAHWDSYEHNRLAPGAAVGEHIHTRTEEIYYIVAGHGRMTLNGETRDVGPGDLAMTPLNGRHSIENIGDVDLEFIVVEALPPSIVELLPAYRPSEVQA</sequence>
<dbReference type="PANTHER" id="PTHR35848">
    <property type="entry name" value="OXALATE-BINDING PROTEIN"/>
    <property type="match status" value="1"/>
</dbReference>
<evidence type="ECO:0000259" key="2">
    <source>
        <dbReference type="Pfam" id="PF07883"/>
    </source>
</evidence>
<dbReference type="SUPFAM" id="SSF51182">
    <property type="entry name" value="RmlC-like cupins"/>
    <property type="match status" value="1"/>
</dbReference>
<feature type="domain" description="Cupin type-2" evidence="2">
    <location>
        <begin position="42"/>
        <end position="108"/>
    </location>
</feature>
<accession>A0ABW4NZY5</accession>
<organism evidence="3 4">
    <name type="scientific">Rhodococcus gannanensis</name>
    <dbReference type="NCBI Taxonomy" id="1960308"/>
    <lineage>
        <taxon>Bacteria</taxon>
        <taxon>Bacillati</taxon>
        <taxon>Actinomycetota</taxon>
        <taxon>Actinomycetes</taxon>
        <taxon>Mycobacteriales</taxon>
        <taxon>Nocardiaceae</taxon>
        <taxon>Rhodococcus</taxon>
    </lineage>
</organism>